<proteinExistence type="predicted"/>
<sequence length="89" mass="10434">MSENNRLRTNGMAILQMNGRIYLIRHRESSSSTLLQSRLFKICYPYRVRTVRNTEGRIDAPLFGMFITHCFSSVLLREFPNDQQGILPR</sequence>
<keyword evidence="2" id="KW-1185">Reference proteome</keyword>
<evidence type="ECO:0000313" key="1">
    <source>
        <dbReference type="EMBL" id="GBN47552.1"/>
    </source>
</evidence>
<protein>
    <submittedName>
        <fullName evidence="1">Uncharacterized protein</fullName>
    </submittedName>
</protein>
<dbReference type="Proteomes" id="UP000499080">
    <property type="component" value="Unassembled WGS sequence"/>
</dbReference>
<comment type="caution">
    <text evidence="1">The sequence shown here is derived from an EMBL/GenBank/DDBJ whole genome shotgun (WGS) entry which is preliminary data.</text>
</comment>
<dbReference type="EMBL" id="BGPR01010697">
    <property type="protein sequence ID" value="GBN47552.1"/>
    <property type="molecule type" value="Genomic_DNA"/>
</dbReference>
<reference evidence="1 2" key="1">
    <citation type="journal article" date="2019" name="Sci. Rep.">
        <title>Orb-weaving spider Araneus ventricosus genome elucidates the spidroin gene catalogue.</title>
        <authorList>
            <person name="Kono N."/>
            <person name="Nakamura H."/>
            <person name="Ohtoshi R."/>
            <person name="Moran D.A.P."/>
            <person name="Shinohara A."/>
            <person name="Yoshida Y."/>
            <person name="Fujiwara M."/>
            <person name="Mori M."/>
            <person name="Tomita M."/>
            <person name="Arakawa K."/>
        </authorList>
    </citation>
    <scope>NUCLEOTIDE SEQUENCE [LARGE SCALE GENOMIC DNA]</scope>
</reference>
<accession>A0A4Y2P926</accession>
<dbReference type="AlphaFoldDB" id="A0A4Y2P926"/>
<name>A0A4Y2P926_ARAVE</name>
<gene>
    <name evidence="1" type="ORF">AVEN_100999_1</name>
</gene>
<organism evidence="1 2">
    <name type="scientific">Araneus ventricosus</name>
    <name type="common">Orbweaver spider</name>
    <name type="synonym">Epeira ventricosa</name>
    <dbReference type="NCBI Taxonomy" id="182803"/>
    <lineage>
        <taxon>Eukaryota</taxon>
        <taxon>Metazoa</taxon>
        <taxon>Ecdysozoa</taxon>
        <taxon>Arthropoda</taxon>
        <taxon>Chelicerata</taxon>
        <taxon>Arachnida</taxon>
        <taxon>Araneae</taxon>
        <taxon>Araneomorphae</taxon>
        <taxon>Entelegynae</taxon>
        <taxon>Araneoidea</taxon>
        <taxon>Araneidae</taxon>
        <taxon>Araneus</taxon>
    </lineage>
</organism>
<evidence type="ECO:0000313" key="2">
    <source>
        <dbReference type="Proteomes" id="UP000499080"/>
    </source>
</evidence>